<protein>
    <submittedName>
        <fullName evidence="1">Uncharacterized protein</fullName>
    </submittedName>
</protein>
<name>A0ABX2KCL5_9PROT</name>
<dbReference type="RefSeq" id="WP_174470410.1">
    <property type="nucleotide sequence ID" value="NZ_JAGINN010000036.1"/>
</dbReference>
<reference evidence="1 2" key="1">
    <citation type="submission" date="2019-10" db="EMBL/GenBank/DDBJ databases">
        <title>Genome sequence of Azospirillum melinis.</title>
        <authorList>
            <person name="Ambrosini A."/>
            <person name="Sant'Anna F.H."/>
            <person name="Cassan F.D."/>
            <person name="Souza E.M."/>
            <person name="Passaglia L.M.P."/>
        </authorList>
    </citation>
    <scope>NUCLEOTIDE SEQUENCE [LARGE SCALE GENOMIC DNA]</scope>
    <source>
        <strain evidence="1 2">TMCY0552</strain>
    </source>
</reference>
<dbReference type="EMBL" id="WHOS01000006">
    <property type="protein sequence ID" value="NUA99095.1"/>
    <property type="molecule type" value="Genomic_DNA"/>
</dbReference>
<keyword evidence="2" id="KW-1185">Reference proteome</keyword>
<dbReference type="Proteomes" id="UP000605086">
    <property type="component" value="Unassembled WGS sequence"/>
</dbReference>
<accession>A0ABX2KCL5</accession>
<gene>
    <name evidence="1" type="ORF">GBZ48_07335</name>
</gene>
<proteinExistence type="predicted"/>
<evidence type="ECO:0000313" key="2">
    <source>
        <dbReference type="Proteomes" id="UP000605086"/>
    </source>
</evidence>
<organism evidence="1 2">
    <name type="scientific">Azospirillum melinis</name>
    <dbReference type="NCBI Taxonomy" id="328839"/>
    <lineage>
        <taxon>Bacteria</taxon>
        <taxon>Pseudomonadati</taxon>
        <taxon>Pseudomonadota</taxon>
        <taxon>Alphaproteobacteria</taxon>
        <taxon>Rhodospirillales</taxon>
        <taxon>Azospirillaceae</taxon>
        <taxon>Azospirillum</taxon>
    </lineage>
</organism>
<comment type="caution">
    <text evidence="1">The sequence shown here is derived from an EMBL/GenBank/DDBJ whole genome shotgun (WGS) entry which is preliminary data.</text>
</comment>
<evidence type="ECO:0000313" key="1">
    <source>
        <dbReference type="EMBL" id="NUA99095.1"/>
    </source>
</evidence>
<sequence length="120" mass="13482">MREPFAHKSSLAGTASVLVELDLGSLGKARAGKGACELSWGDITDWAEGLFAIFVRDQVDERCEQQHMRLRLTFPGRSYLALTLRRRPDDVLRLHLLAEQAAAHLQHEVVPVPRTVLRLK</sequence>